<keyword evidence="1" id="KW-0812">Transmembrane</keyword>
<gene>
    <name evidence="2" type="ORF">GCM10009843_16250</name>
</gene>
<organism evidence="2 3">
    <name type="scientific">Nocardioides bigeumensis</name>
    <dbReference type="NCBI Taxonomy" id="433657"/>
    <lineage>
        <taxon>Bacteria</taxon>
        <taxon>Bacillati</taxon>
        <taxon>Actinomycetota</taxon>
        <taxon>Actinomycetes</taxon>
        <taxon>Propionibacteriales</taxon>
        <taxon>Nocardioidaceae</taxon>
        <taxon>Nocardioides</taxon>
    </lineage>
</organism>
<sequence length="60" mass="6798">MTRPQPTPRPGKHAAGWTDWCRKQWADHRDRVLFLAVFALLAFLVVLPFALGGGDHPMFP</sequence>
<evidence type="ECO:0008006" key="4">
    <source>
        <dbReference type="Google" id="ProtNLM"/>
    </source>
</evidence>
<dbReference type="Proteomes" id="UP001500575">
    <property type="component" value="Unassembled WGS sequence"/>
</dbReference>
<keyword evidence="1" id="KW-1133">Transmembrane helix</keyword>
<keyword evidence="3" id="KW-1185">Reference proteome</keyword>
<evidence type="ECO:0000256" key="1">
    <source>
        <dbReference type="SAM" id="Phobius"/>
    </source>
</evidence>
<proteinExistence type="predicted"/>
<reference evidence="2 3" key="1">
    <citation type="journal article" date="2019" name="Int. J. Syst. Evol. Microbiol.">
        <title>The Global Catalogue of Microorganisms (GCM) 10K type strain sequencing project: providing services to taxonomists for standard genome sequencing and annotation.</title>
        <authorList>
            <consortium name="The Broad Institute Genomics Platform"/>
            <consortium name="The Broad Institute Genome Sequencing Center for Infectious Disease"/>
            <person name="Wu L."/>
            <person name="Ma J."/>
        </authorList>
    </citation>
    <scope>NUCLEOTIDE SEQUENCE [LARGE SCALE GENOMIC DNA]</scope>
    <source>
        <strain evidence="2 3">JCM 16021</strain>
    </source>
</reference>
<protein>
    <recommendedName>
        <fullName evidence="4">ABC transporter permease</fullName>
    </recommendedName>
</protein>
<accession>A0ABN2Y4X3</accession>
<keyword evidence="1" id="KW-0472">Membrane</keyword>
<comment type="caution">
    <text evidence="2">The sequence shown here is derived from an EMBL/GenBank/DDBJ whole genome shotgun (WGS) entry which is preliminary data.</text>
</comment>
<dbReference type="EMBL" id="BAAAQQ010000007">
    <property type="protein sequence ID" value="GAA2121745.1"/>
    <property type="molecule type" value="Genomic_DNA"/>
</dbReference>
<name>A0ABN2Y4X3_9ACTN</name>
<dbReference type="RefSeq" id="WP_344303181.1">
    <property type="nucleotide sequence ID" value="NZ_BAAAQQ010000007.1"/>
</dbReference>
<evidence type="ECO:0000313" key="2">
    <source>
        <dbReference type="EMBL" id="GAA2121745.1"/>
    </source>
</evidence>
<evidence type="ECO:0000313" key="3">
    <source>
        <dbReference type="Proteomes" id="UP001500575"/>
    </source>
</evidence>
<feature type="transmembrane region" description="Helical" evidence="1">
    <location>
        <begin position="32"/>
        <end position="51"/>
    </location>
</feature>